<evidence type="ECO:0000256" key="6">
    <source>
        <dbReference type="ARBA" id="ARBA00022723"/>
    </source>
</evidence>
<keyword evidence="5 9" id="KW-0808">Transferase</keyword>
<protein>
    <recommendedName>
        <fullName evidence="2 9">Quinolinate synthase</fullName>
        <ecNumber evidence="2 9">2.5.1.72</ecNumber>
    </recommendedName>
</protein>
<dbReference type="Gene3D" id="3.40.50.10800">
    <property type="entry name" value="NadA-like"/>
    <property type="match status" value="3"/>
</dbReference>
<keyword evidence="9" id="KW-0963">Cytoplasm</keyword>
<keyword evidence="3 9" id="KW-0004">4Fe-4S</keyword>
<evidence type="ECO:0000313" key="11">
    <source>
        <dbReference type="Proteomes" id="UP000186940"/>
    </source>
</evidence>
<proteinExistence type="inferred from homology"/>
<dbReference type="EMBL" id="LYOS01000001">
    <property type="protein sequence ID" value="OFV68357.1"/>
    <property type="molecule type" value="Genomic_DNA"/>
</dbReference>
<comment type="function">
    <text evidence="9">Catalyzes the condensation of iminoaspartate with dihydroxyacetone phosphate to form quinolinate.</text>
</comment>
<dbReference type="NCBIfam" id="NF006878">
    <property type="entry name" value="PRK09375.1-2"/>
    <property type="match status" value="1"/>
</dbReference>
<evidence type="ECO:0000256" key="9">
    <source>
        <dbReference type="HAMAP-Rule" id="MF_00568"/>
    </source>
</evidence>
<dbReference type="GO" id="GO:0008987">
    <property type="term" value="F:quinolinate synthetase A activity"/>
    <property type="evidence" value="ECO:0007669"/>
    <property type="project" value="UniProtKB-UniRule"/>
</dbReference>
<comment type="pathway">
    <text evidence="1 9">Cofactor biosynthesis; NAD(+) biosynthesis; quinolinate from iminoaspartate: step 1/1.</text>
</comment>
<evidence type="ECO:0000256" key="3">
    <source>
        <dbReference type="ARBA" id="ARBA00022485"/>
    </source>
</evidence>
<reference evidence="10" key="1">
    <citation type="submission" date="2016-05" db="EMBL/GenBank/DDBJ databases">
        <title>Microbial consortia oxidize butane by reversing methanogenesis.</title>
        <authorList>
            <person name="Laso-Perez R."/>
            <person name="Richter M."/>
            <person name="Wegener G."/>
            <person name="Musat F."/>
        </authorList>
    </citation>
    <scope>NUCLEOTIDE SEQUENCE [LARGE SCALE GENOMIC DNA]</scope>
    <source>
        <strain evidence="10">BOX2</strain>
    </source>
</reference>
<feature type="binding site" evidence="9">
    <location>
        <position position="213"/>
    </location>
    <ligand>
        <name>iminosuccinate</name>
        <dbReference type="ChEBI" id="CHEBI:77875"/>
    </ligand>
</feature>
<dbReference type="GO" id="GO:0046872">
    <property type="term" value="F:metal ion binding"/>
    <property type="evidence" value="ECO:0007669"/>
    <property type="project" value="UniProtKB-KW"/>
</dbReference>
<keyword evidence="6 9" id="KW-0479">Metal-binding</keyword>
<evidence type="ECO:0000256" key="5">
    <source>
        <dbReference type="ARBA" id="ARBA00022679"/>
    </source>
</evidence>
<dbReference type="HAMAP" id="MF_00568">
    <property type="entry name" value="NadA_type2"/>
    <property type="match status" value="1"/>
</dbReference>
<evidence type="ECO:0000256" key="8">
    <source>
        <dbReference type="ARBA" id="ARBA00023014"/>
    </source>
</evidence>
<dbReference type="GO" id="GO:0051539">
    <property type="term" value="F:4 iron, 4 sulfur cluster binding"/>
    <property type="evidence" value="ECO:0007669"/>
    <property type="project" value="UniProtKB-KW"/>
</dbReference>
<evidence type="ECO:0000256" key="1">
    <source>
        <dbReference type="ARBA" id="ARBA00005065"/>
    </source>
</evidence>
<feature type="binding site" evidence="9">
    <location>
        <position position="258"/>
    </location>
    <ligand>
        <name>[4Fe-4S] cluster</name>
        <dbReference type="ChEBI" id="CHEBI:49883"/>
    </ligand>
</feature>
<comment type="catalytic activity">
    <reaction evidence="9">
        <text>iminosuccinate + dihydroxyacetone phosphate = quinolinate + phosphate + 2 H2O + H(+)</text>
        <dbReference type="Rhea" id="RHEA:25888"/>
        <dbReference type="ChEBI" id="CHEBI:15377"/>
        <dbReference type="ChEBI" id="CHEBI:15378"/>
        <dbReference type="ChEBI" id="CHEBI:29959"/>
        <dbReference type="ChEBI" id="CHEBI:43474"/>
        <dbReference type="ChEBI" id="CHEBI:57642"/>
        <dbReference type="ChEBI" id="CHEBI:77875"/>
        <dbReference type="EC" id="2.5.1.72"/>
    </reaction>
</comment>
<dbReference type="EC" id="2.5.1.72" evidence="2 9"/>
<dbReference type="InterPro" id="IPR036094">
    <property type="entry name" value="NadA_sf"/>
</dbReference>
<dbReference type="GO" id="GO:0034628">
    <property type="term" value="P:'de novo' NAD+ biosynthetic process from L-aspartate"/>
    <property type="evidence" value="ECO:0007669"/>
    <property type="project" value="TreeGrafter"/>
</dbReference>
<comment type="similarity">
    <text evidence="9">Belongs to the quinolinate synthase family. Type 2 subfamily.</text>
</comment>
<dbReference type="NCBIfam" id="TIGR00550">
    <property type="entry name" value="nadA"/>
    <property type="match status" value="1"/>
</dbReference>
<keyword evidence="8 9" id="KW-0411">Iron-sulfur</keyword>
<feature type="binding site" evidence="9">
    <location>
        <position position="21"/>
    </location>
    <ligand>
        <name>iminosuccinate</name>
        <dbReference type="ChEBI" id="CHEBI:77875"/>
    </ligand>
</feature>
<feature type="binding site" evidence="9">
    <location>
        <begin position="109"/>
        <end position="111"/>
    </location>
    <ligand>
        <name>iminosuccinate</name>
        <dbReference type="ChEBI" id="CHEBI:77875"/>
    </ligand>
</feature>
<dbReference type="PANTHER" id="PTHR30573">
    <property type="entry name" value="QUINOLINATE SYNTHETASE A"/>
    <property type="match status" value="1"/>
</dbReference>
<dbReference type="Pfam" id="PF02445">
    <property type="entry name" value="NadA"/>
    <property type="match status" value="1"/>
</dbReference>
<feature type="binding site" evidence="9">
    <location>
        <position position="38"/>
    </location>
    <ligand>
        <name>iminosuccinate</name>
        <dbReference type="ChEBI" id="CHEBI:77875"/>
    </ligand>
</feature>
<keyword evidence="7 9" id="KW-0408">Iron</keyword>
<sequence>MQIIESIANLKEEKNAIILAHNYVRGELQDIADVVGDSLELARSASATDASVIVFCGVDFMAETASILNPDKKVLIPDIGSICPMAQMLMVEDLIEAKKAHPDAKVVLYVNTLAEAKVHADCICTSANADRIVNAMESDTILFGPDINLGNYVRKHTDKKIIPVPAYGLCPTHHQITLSDLIKAKKAHPGAEVVVHPECVEEVQDMADQIASTSGMVKYCKHSDADEFLIGTEVGLIYRMKKEMPDKKFYPVSESAVCPQMKMHTLEKVERALREEIFEVKVPEMIQKEAIKPIMRMLDLSK</sequence>
<keyword evidence="4 9" id="KW-0662">Pyridine nucleotide biosynthesis</keyword>
<feature type="binding site" evidence="9">
    <location>
        <position position="170"/>
    </location>
    <ligand>
        <name>[4Fe-4S] cluster</name>
        <dbReference type="ChEBI" id="CHEBI:49883"/>
    </ligand>
</feature>
<comment type="caution">
    <text evidence="10">The sequence shown here is derived from an EMBL/GenBank/DDBJ whole genome shotgun (WGS) entry which is preliminary data.</text>
</comment>
<accession>A0A1F2PAM2</accession>
<dbReference type="STRING" id="1838285.SCAL_000033"/>
<evidence type="ECO:0000256" key="4">
    <source>
        <dbReference type="ARBA" id="ARBA00022642"/>
    </source>
</evidence>
<keyword evidence="11" id="KW-1185">Reference proteome</keyword>
<comment type="cofactor">
    <cofactor evidence="9">
        <name>[4Fe-4S] cluster</name>
        <dbReference type="ChEBI" id="CHEBI:49883"/>
    </cofactor>
    <text evidence="9">Binds 1 [4Fe-4S] cluster per subunit.</text>
</comment>
<feature type="binding site" evidence="9">
    <location>
        <position position="126"/>
    </location>
    <ligand>
        <name>iminosuccinate</name>
        <dbReference type="ChEBI" id="CHEBI:77875"/>
    </ligand>
</feature>
<dbReference type="FunFam" id="3.40.50.10800:FF:000001">
    <property type="entry name" value="Quinolinate synthase A"/>
    <property type="match status" value="1"/>
</dbReference>
<feature type="binding site" evidence="9">
    <location>
        <position position="83"/>
    </location>
    <ligand>
        <name>[4Fe-4S] cluster</name>
        <dbReference type="ChEBI" id="CHEBI:49883"/>
    </ligand>
</feature>
<gene>
    <name evidence="9" type="primary">nadA</name>
    <name evidence="10" type="ORF">SCAL_000033</name>
</gene>
<evidence type="ECO:0000313" key="10">
    <source>
        <dbReference type="EMBL" id="OFV68357.1"/>
    </source>
</evidence>
<feature type="binding site" evidence="9">
    <location>
        <begin position="196"/>
        <end position="198"/>
    </location>
    <ligand>
        <name>iminosuccinate</name>
        <dbReference type="ChEBI" id="CHEBI:77875"/>
    </ligand>
</feature>
<dbReference type="InterPro" id="IPR003473">
    <property type="entry name" value="NadA"/>
</dbReference>
<dbReference type="UniPathway" id="UPA00253">
    <property type="reaction ID" value="UER00327"/>
</dbReference>
<evidence type="ECO:0000256" key="2">
    <source>
        <dbReference type="ARBA" id="ARBA00012669"/>
    </source>
</evidence>
<dbReference type="AlphaFoldDB" id="A0A1F2PAM2"/>
<dbReference type="Proteomes" id="UP000186940">
    <property type="component" value="Unassembled WGS sequence"/>
</dbReference>
<dbReference type="GO" id="GO:0005737">
    <property type="term" value="C:cytoplasm"/>
    <property type="evidence" value="ECO:0007669"/>
    <property type="project" value="UniProtKB-SubCell"/>
</dbReference>
<evidence type="ECO:0000256" key="7">
    <source>
        <dbReference type="ARBA" id="ARBA00023004"/>
    </source>
</evidence>
<dbReference type="SUPFAM" id="SSF142754">
    <property type="entry name" value="NadA-like"/>
    <property type="match status" value="1"/>
</dbReference>
<comment type="subcellular location">
    <subcellularLocation>
        <location evidence="9">Cytoplasm</location>
    </subcellularLocation>
</comment>
<dbReference type="PATRIC" id="fig|1838285.3.peg.35"/>
<organism evidence="10 11">
    <name type="scientific">Candidatus Syntropharchaeum caldarium</name>
    <dbReference type="NCBI Taxonomy" id="1838285"/>
    <lineage>
        <taxon>Archaea</taxon>
        <taxon>Methanobacteriati</taxon>
        <taxon>Methanobacteriota</taxon>
        <taxon>Stenosarchaea group</taxon>
        <taxon>Methanomicrobia</taxon>
        <taxon>Methanosarcinales</taxon>
        <taxon>ANME-2 cluster</taxon>
        <taxon>Candidatus Syntropharchaeum</taxon>
    </lineage>
</organism>
<name>A0A1F2PAM2_9EURY</name>
<dbReference type="InterPro" id="IPR023066">
    <property type="entry name" value="Quinolinate_synth_type2"/>
</dbReference>
<dbReference type="PANTHER" id="PTHR30573:SF0">
    <property type="entry name" value="QUINOLINATE SYNTHASE, CHLOROPLASTIC"/>
    <property type="match status" value="1"/>
</dbReference>